<evidence type="ECO:0000256" key="3">
    <source>
        <dbReference type="HAMAP-Rule" id="MF_00003"/>
    </source>
</evidence>
<comment type="subunit">
    <text evidence="3">Monomer. Binds 30S ribosomal subunits, but not 50S ribosomal subunits or 70S ribosomes.</text>
</comment>
<evidence type="ECO:0000313" key="4">
    <source>
        <dbReference type="EMBL" id="QQE76568.1"/>
    </source>
</evidence>
<comment type="subcellular location">
    <subcellularLocation>
        <location evidence="3">Cytoplasm</location>
    </subcellularLocation>
</comment>
<comment type="function">
    <text evidence="3">One of several proteins that assist in the late maturation steps of the functional core of the 30S ribosomal subunit. Associates with free 30S ribosomal subunits (but not with 30S subunits that are part of 70S ribosomes or polysomes). Required for efficient processing of 16S rRNA. May interact with the 5'-terminal helix region of 16S rRNA.</text>
</comment>
<accession>A0A7T5EPX6</accession>
<dbReference type="GO" id="GO:0005829">
    <property type="term" value="C:cytosol"/>
    <property type="evidence" value="ECO:0007669"/>
    <property type="project" value="TreeGrafter"/>
</dbReference>
<sequence length="123" mass="13916">MNKTRMSRVGEEIKKELSVLLQRGLKDPRIGFVTVTDVEVTSDLQLAKVYVSIFGSEEQRKASLSGLQKAKGYLRTEIGKRVKLRHIPDFVFKLDESIDYGSKIETILREISTDGEKGAKQDE</sequence>
<dbReference type="SUPFAM" id="SSF89919">
    <property type="entry name" value="Ribosome-binding factor A, RbfA"/>
    <property type="match status" value="1"/>
</dbReference>
<dbReference type="InterPro" id="IPR000238">
    <property type="entry name" value="RbfA"/>
</dbReference>
<dbReference type="PANTHER" id="PTHR33515">
    <property type="entry name" value="RIBOSOME-BINDING FACTOR A, CHLOROPLASTIC-RELATED"/>
    <property type="match status" value="1"/>
</dbReference>
<name>A0A7T5EPX6_9BACL</name>
<gene>
    <name evidence="3 4" type="primary">rbfA</name>
    <name evidence="4" type="ORF">JD108_10070</name>
    <name evidence="5" type="ORF">KDJ56_09765</name>
</gene>
<keyword evidence="2 3" id="KW-0690">Ribosome biogenesis</keyword>
<dbReference type="PANTHER" id="PTHR33515:SF1">
    <property type="entry name" value="RIBOSOME-BINDING FACTOR A, CHLOROPLASTIC-RELATED"/>
    <property type="match status" value="1"/>
</dbReference>
<dbReference type="GO" id="GO:0030490">
    <property type="term" value="P:maturation of SSU-rRNA"/>
    <property type="evidence" value="ECO:0007669"/>
    <property type="project" value="UniProtKB-UniRule"/>
</dbReference>
<reference evidence="4 6" key="1">
    <citation type="submission" date="2020-12" db="EMBL/GenBank/DDBJ databases">
        <title>strain FJAT-54423T represents a novel species of the genus Brevibacillus.</title>
        <authorList>
            <person name="Tang R."/>
        </authorList>
    </citation>
    <scope>NUCLEOTIDE SEQUENCE [LARGE SCALE GENOMIC DNA]</scope>
    <source>
        <strain evidence="4 6">FJAT-54423</strain>
    </source>
</reference>
<proteinExistence type="inferred from homology"/>
<evidence type="ECO:0000313" key="7">
    <source>
        <dbReference type="Proteomes" id="UP000677234"/>
    </source>
</evidence>
<dbReference type="HAMAP" id="MF_00003">
    <property type="entry name" value="RbfA"/>
    <property type="match status" value="1"/>
</dbReference>
<dbReference type="NCBIfam" id="TIGR00082">
    <property type="entry name" value="rbfA"/>
    <property type="match status" value="1"/>
</dbReference>
<dbReference type="Proteomes" id="UP000595847">
    <property type="component" value="Chromosome"/>
</dbReference>
<evidence type="ECO:0000256" key="1">
    <source>
        <dbReference type="ARBA" id="ARBA00022490"/>
    </source>
</evidence>
<dbReference type="EMBL" id="CP073708">
    <property type="protein sequence ID" value="QUO43641.1"/>
    <property type="molecule type" value="Genomic_DNA"/>
</dbReference>
<dbReference type="KEGG" id="bcop:JD108_10070"/>
<evidence type="ECO:0000256" key="2">
    <source>
        <dbReference type="ARBA" id="ARBA00022517"/>
    </source>
</evidence>
<dbReference type="InterPro" id="IPR015946">
    <property type="entry name" value="KH_dom-like_a/b"/>
</dbReference>
<dbReference type="FunFam" id="3.30.300.20:FF:000009">
    <property type="entry name" value="Ribosome-binding factor A"/>
    <property type="match status" value="1"/>
</dbReference>
<organism evidence="4 6">
    <name type="scientific">Brevibacillus composti</name>
    <dbReference type="NCBI Taxonomy" id="2796470"/>
    <lineage>
        <taxon>Bacteria</taxon>
        <taxon>Bacillati</taxon>
        <taxon>Bacillota</taxon>
        <taxon>Bacilli</taxon>
        <taxon>Bacillales</taxon>
        <taxon>Paenibacillaceae</taxon>
        <taxon>Brevibacillus</taxon>
    </lineage>
</organism>
<dbReference type="RefSeq" id="WP_198830063.1">
    <property type="nucleotide sequence ID" value="NZ_CP066308.1"/>
</dbReference>
<dbReference type="EMBL" id="CP066308">
    <property type="protein sequence ID" value="QQE76568.1"/>
    <property type="molecule type" value="Genomic_DNA"/>
</dbReference>
<dbReference type="PROSITE" id="PS01319">
    <property type="entry name" value="RBFA"/>
    <property type="match status" value="1"/>
</dbReference>
<keyword evidence="1 3" id="KW-0963">Cytoplasm</keyword>
<dbReference type="AlphaFoldDB" id="A0A7T5EPX6"/>
<dbReference type="Pfam" id="PF02033">
    <property type="entry name" value="RBFA"/>
    <property type="match status" value="1"/>
</dbReference>
<reference evidence="5" key="2">
    <citation type="submission" date="2021-04" db="EMBL/GenBank/DDBJ databases">
        <title>Brevibacillus composti FJAT-54423, complete genome.</title>
        <authorList>
            <person name="Tang R."/>
        </authorList>
    </citation>
    <scope>NUCLEOTIDE SEQUENCE</scope>
    <source>
        <strain evidence="5">FJAT-54424</strain>
    </source>
</reference>
<dbReference type="InterPro" id="IPR020053">
    <property type="entry name" value="Ribosome-bd_factorA_CS"/>
</dbReference>
<evidence type="ECO:0000313" key="6">
    <source>
        <dbReference type="Proteomes" id="UP000595847"/>
    </source>
</evidence>
<dbReference type="Proteomes" id="UP000677234">
    <property type="component" value="Chromosome"/>
</dbReference>
<dbReference type="InterPro" id="IPR023799">
    <property type="entry name" value="RbfA_dom_sf"/>
</dbReference>
<protein>
    <recommendedName>
        <fullName evidence="3">Ribosome-binding factor A</fullName>
    </recommendedName>
</protein>
<dbReference type="GO" id="GO:0043024">
    <property type="term" value="F:ribosomal small subunit binding"/>
    <property type="evidence" value="ECO:0007669"/>
    <property type="project" value="TreeGrafter"/>
</dbReference>
<evidence type="ECO:0000313" key="5">
    <source>
        <dbReference type="EMBL" id="QUO43641.1"/>
    </source>
</evidence>
<keyword evidence="7" id="KW-1185">Reference proteome</keyword>
<comment type="similarity">
    <text evidence="3">Belongs to the RbfA family.</text>
</comment>
<dbReference type="Gene3D" id="3.30.300.20">
    <property type="match status" value="1"/>
</dbReference>